<dbReference type="EMBL" id="CM039439">
    <property type="protein sequence ID" value="KAI4297509.1"/>
    <property type="molecule type" value="Genomic_DNA"/>
</dbReference>
<reference evidence="1 2" key="1">
    <citation type="journal article" date="2022" name="DNA Res.">
        <title>Chromosomal-level genome assembly of the orchid tree Bauhinia variegata (Leguminosae; Cercidoideae) supports the allotetraploid origin hypothesis of Bauhinia.</title>
        <authorList>
            <person name="Zhong Y."/>
            <person name="Chen Y."/>
            <person name="Zheng D."/>
            <person name="Pang J."/>
            <person name="Liu Y."/>
            <person name="Luo S."/>
            <person name="Meng S."/>
            <person name="Qian L."/>
            <person name="Wei D."/>
            <person name="Dai S."/>
            <person name="Zhou R."/>
        </authorList>
    </citation>
    <scope>NUCLEOTIDE SEQUENCE [LARGE SCALE GENOMIC DNA]</scope>
    <source>
        <strain evidence="1">BV-YZ2020</strain>
    </source>
</reference>
<organism evidence="1 2">
    <name type="scientific">Bauhinia variegata</name>
    <name type="common">Purple orchid tree</name>
    <name type="synonym">Phanera variegata</name>
    <dbReference type="NCBI Taxonomy" id="167791"/>
    <lineage>
        <taxon>Eukaryota</taxon>
        <taxon>Viridiplantae</taxon>
        <taxon>Streptophyta</taxon>
        <taxon>Embryophyta</taxon>
        <taxon>Tracheophyta</taxon>
        <taxon>Spermatophyta</taxon>
        <taxon>Magnoliopsida</taxon>
        <taxon>eudicotyledons</taxon>
        <taxon>Gunneridae</taxon>
        <taxon>Pentapetalae</taxon>
        <taxon>rosids</taxon>
        <taxon>fabids</taxon>
        <taxon>Fabales</taxon>
        <taxon>Fabaceae</taxon>
        <taxon>Cercidoideae</taxon>
        <taxon>Cercideae</taxon>
        <taxon>Bauhiniinae</taxon>
        <taxon>Bauhinia</taxon>
    </lineage>
</organism>
<accession>A0ACB9KJW1</accession>
<evidence type="ECO:0000313" key="1">
    <source>
        <dbReference type="EMBL" id="KAI4297509.1"/>
    </source>
</evidence>
<proteinExistence type="predicted"/>
<gene>
    <name evidence="1" type="ORF">L6164_037397</name>
</gene>
<dbReference type="Proteomes" id="UP000828941">
    <property type="component" value="Chromosome 14"/>
</dbReference>
<comment type="caution">
    <text evidence="1">The sequence shown here is derived from an EMBL/GenBank/DDBJ whole genome shotgun (WGS) entry which is preliminary data.</text>
</comment>
<evidence type="ECO:0000313" key="2">
    <source>
        <dbReference type="Proteomes" id="UP000828941"/>
    </source>
</evidence>
<protein>
    <submittedName>
        <fullName evidence="1">Uncharacterized protein</fullName>
    </submittedName>
</protein>
<keyword evidence="2" id="KW-1185">Reference proteome</keyword>
<sequence>MATFRNSLLIMVFLLASSTLLASTLSQENPSKPSSDVKHLLKCGGRLKQYGYDVGLALISGDFAAISDECCDELINRLGESCHFDLVYALSNDSRFRKIATKILERGITIWERCTSIAG</sequence>
<name>A0ACB9KJW1_BAUVA</name>